<dbReference type="AlphaFoldDB" id="H2ZUY9"/>
<dbReference type="EMBL" id="AFYH01251222">
    <property type="status" value="NOT_ANNOTATED_CDS"/>
    <property type="molecule type" value="Genomic_DNA"/>
</dbReference>
<protein>
    <recommendedName>
        <fullName evidence="4">L1 transposable element RRM domain-containing protein</fullName>
    </recommendedName>
</protein>
<feature type="coiled-coil region" evidence="1">
    <location>
        <begin position="3"/>
        <end position="58"/>
    </location>
</feature>
<keyword evidence="3" id="KW-1185">Reference proteome</keyword>
<accession>H2ZUY9</accession>
<dbReference type="Gene3D" id="3.30.70.1820">
    <property type="entry name" value="L1 transposable element, RRM domain"/>
    <property type="match status" value="1"/>
</dbReference>
<sequence>RSLRSLEHNVSALNASISEIKETNAGFLTRKATIEQRISDSEDKLLKAESSITRLNAKISKPCARLDDQENRARRNNLQILGFPEGAEQNNPIKFLEEVLPQLLCLPDNLDLDTEWAHHSLGPRPTAGQRPCPFIIKLLHFPIKELVLKKARDSKSLEWEGNKILIFPDISKDLQEKRKLFQPVKKLLRAKEIKYSLFYPAVLKIMWKGETKAF</sequence>
<dbReference type="HOGENOM" id="CLU_062834_2_1_1"/>
<evidence type="ECO:0000256" key="1">
    <source>
        <dbReference type="SAM" id="Coils"/>
    </source>
</evidence>
<dbReference type="GeneTree" id="ENSGT00910000144400"/>
<evidence type="ECO:0000313" key="3">
    <source>
        <dbReference type="Proteomes" id="UP000008672"/>
    </source>
</evidence>
<reference evidence="2" key="2">
    <citation type="submission" date="2025-08" db="UniProtKB">
        <authorList>
            <consortium name="Ensembl"/>
        </authorList>
    </citation>
    <scope>IDENTIFICATION</scope>
</reference>
<dbReference type="PANTHER" id="PTHR11505">
    <property type="entry name" value="L1 TRANSPOSABLE ELEMENT-RELATED"/>
    <property type="match status" value="1"/>
</dbReference>
<proteinExistence type="predicted"/>
<dbReference type="Proteomes" id="UP000008672">
    <property type="component" value="Unassembled WGS sequence"/>
</dbReference>
<reference evidence="3" key="1">
    <citation type="submission" date="2011-08" db="EMBL/GenBank/DDBJ databases">
        <title>The draft genome of Latimeria chalumnae.</title>
        <authorList>
            <person name="Di Palma F."/>
            <person name="Alfoldi J."/>
            <person name="Johnson J."/>
            <person name="Berlin A."/>
            <person name="Gnerre S."/>
            <person name="Jaffe D."/>
            <person name="MacCallum I."/>
            <person name="Young S."/>
            <person name="Walker B.J."/>
            <person name="Lander E."/>
            <person name="Lindblad-Toh K."/>
        </authorList>
    </citation>
    <scope>NUCLEOTIDE SEQUENCE [LARGE SCALE GENOMIC DNA]</scope>
    <source>
        <strain evidence="3">Wild caught</strain>
    </source>
</reference>
<reference evidence="2" key="3">
    <citation type="submission" date="2025-09" db="UniProtKB">
        <authorList>
            <consortium name="Ensembl"/>
        </authorList>
    </citation>
    <scope>IDENTIFICATION</scope>
</reference>
<dbReference type="InterPro" id="IPR004244">
    <property type="entry name" value="Transposase_22"/>
</dbReference>
<evidence type="ECO:0000313" key="2">
    <source>
        <dbReference type="Ensembl" id="ENSLACP00000001210.1"/>
    </source>
</evidence>
<keyword evidence="1" id="KW-0175">Coiled coil</keyword>
<organism evidence="2 3">
    <name type="scientific">Latimeria chalumnae</name>
    <name type="common">Coelacanth</name>
    <dbReference type="NCBI Taxonomy" id="7897"/>
    <lineage>
        <taxon>Eukaryota</taxon>
        <taxon>Metazoa</taxon>
        <taxon>Chordata</taxon>
        <taxon>Craniata</taxon>
        <taxon>Vertebrata</taxon>
        <taxon>Euteleostomi</taxon>
        <taxon>Coelacanthiformes</taxon>
        <taxon>Coelacanthidae</taxon>
        <taxon>Latimeria</taxon>
    </lineage>
</organism>
<dbReference type="Ensembl" id="ENSLACT00000001221.1">
    <property type="protein sequence ID" value="ENSLACP00000001210.1"/>
    <property type="gene ID" value="ENSLACG00000001085.1"/>
</dbReference>
<name>H2ZUY9_LATCH</name>
<evidence type="ECO:0008006" key="4">
    <source>
        <dbReference type="Google" id="ProtNLM"/>
    </source>
</evidence>